<reference evidence="4" key="2">
    <citation type="journal article" date="2013" name="G3 (Bethesda)">
        <title>Genomes of Ashbya fungi isolated from insects reveal four mating-type loci, numerous translocations, lack of transposons, and distinct gene duplications.</title>
        <authorList>
            <person name="Dietrich F.S."/>
            <person name="Voegeli S."/>
            <person name="Kuo S."/>
            <person name="Philippsen P."/>
        </authorList>
    </citation>
    <scope>GENOME REANNOTATION</scope>
    <source>
        <strain evidence="4">ATCC 10895 / CBS 109.51 / FGSC 9923 / NRRL Y-1056</strain>
    </source>
</reference>
<comment type="function">
    <text evidence="1">Component of the mitochondrial ribosome (mitoribosome), a dedicated translation machinery responsible for the synthesis of mitochondrial genome-encoded proteins, including at least some of the essential transmembrane subunits of the mitochondrial respiratory chain. The mitoribosomes are attached to the mitochondrial inner membrane and translation products are cotranslationally integrated into the membrane.</text>
</comment>
<dbReference type="OrthoDB" id="283424at2759"/>
<dbReference type="InterPro" id="IPR039848">
    <property type="entry name" value="Ribosomal_mS35_mt"/>
</dbReference>
<keyword evidence="4" id="KW-1185">Reference proteome</keyword>
<comment type="similarity">
    <text evidence="1">Belongs to the mitochondrion-specific ribosomal protein mS35 family.</text>
</comment>
<comment type="subcellular location">
    <subcellularLocation>
        <location evidence="1">Mitochondrion</location>
    </subcellularLocation>
</comment>
<name>Q750S9_EREGS</name>
<evidence type="ECO:0000313" key="3">
    <source>
        <dbReference type="EMBL" id="AAS54351.1"/>
    </source>
</evidence>
<dbReference type="PANTHER" id="PTHR13490">
    <property type="entry name" value="MITOCHONDRIAL 28S RIBOSOMAL PROTEIN S28"/>
    <property type="match status" value="1"/>
</dbReference>
<sequence>MRVSLARQLQTSLRLLNSSRNGAGGELKAVAEDLYLRPSEWKGLKTPQLLQLHAERQARLGAQYRASEEEIDALLPSAKDLGIPEKVFRRYINAPVQELERKLGITKKPAYDNIKEYEYDELPTLAHTLVDQHREQRFYNRLAAYELPLLVQYRQEYRPPSRKTQPVLYRYTTYIGEEHPNSRKVVLSVLTADLGLNEAQLHKLRLLARTRYDHTTDILKMSSDRYEHAAQNARYLADKLQALINEASDLTDDFSDVPLDTRHTEARLARKNKKIPEFPESWKRPQDAPPKTVNVIEKLMQNL</sequence>
<dbReference type="Pfam" id="PF10213">
    <property type="entry name" value="MRP-S28"/>
    <property type="match status" value="1"/>
</dbReference>
<dbReference type="AlphaFoldDB" id="Q750S9"/>
<dbReference type="HOGENOM" id="CLU_943997_0_0_1"/>
<feature type="domain" description="Small ribosomal subunit protein mS35 mitochondrial conserved" evidence="2">
    <location>
        <begin position="156"/>
        <end position="283"/>
    </location>
</feature>
<evidence type="ECO:0000256" key="1">
    <source>
        <dbReference type="PIRNR" id="PIRNR036995"/>
    </source>
</evidence>
<dbReference type="KEGG" id="ago:AGOS_AGL140C"/>
<reference evidence="3 4" key="1">
    <citation type="journal article" date="2004" name="Science">
        <title>The Ashbya gossypii genome as a tool for mapping the ancient Saccharomyces cerevisiae genome.</title>
        <authorList>
            <person name="Dietrich F.S."/>
            <person name="Voegeli S."/>
            <person name="Brachat S."/>
            <person name="Lerch A."/>
            <person name="Gates K."/>
            <person name="Steiner S."/>
            <person name="Mohr C."/>
            <person name="Pohlmann R."/>
            <person name="Luedi P."/>
            <person name="Choi S."/>
            <person name="Wing R.A."/>
            <person name="Flavier A."/>
            <person name="Gaffney T.D."/>
            <person name="Philippsen P."/>
        </authorList>
    </citation>
    <scope>NUCLEOTIDE SEQUENCE [LARGE SCALE GENOMIC DNA]</scope>
    <source>
        <strain evidence="4">ATCC 10895 / CBS 109.51 / FGSC 9923 / NRRL Y-1056</strain>
    </source>
</reference>
<dbReference type="GO" id="GO:0003735">
    <property type="term" value="F:structural constituent of ribosome"/>
    <property type="evidence" value="ECO:0000318"/>
    <property type="project" value="GO_Central"/>
</dbReference>
<proteinExistence type="inferred from homology"/>
<dbReference type="InParanoid" id="Q750S9"/>
<accession>Q750S9</accession>
<keyword evidence="1" id="KW-0689">Ribosomal protein</keyword>
<organism evidence="3 4">
    <name type="scientific">Eremothecium gossypii (strain ATCC 10895 / CBS 109.51 / FGSC 9923 / NRRL Y-1056)</name>
    <name type="common">Yeast</name>
    <name type="synonym">Ashbya gossypii</name>
    <dbReference type="NCBI Taxonomy" id="284811"/>
    <lineage>
        <taxon>Eukaryota</taxon>
        <taxon>Fungi</taxon>
        <taxon>Dikarya</taxon>
        <taxon>Ascomycota</taxon>
        <taxon>Saccharomycotina</taxon>
        <taxon>Saccharomycetes</taxon>
        <taxon>Saccharomycetales</taxon>
        <taxon>Saccharomycetaceae</taxon>
        <taxon>Eremothecium</taxon>
    </lineage>
</organism>
<dbReference type="GO" id="GO:0032543">
    <property type="term" value="P:mitochondrial translation"/>
    <property type="evidence" value="ECO:0007669"/>
    <property type="project" value="UniProtKB-UniRule"/>
</dbReference>
<keyword evidence="1" id="KW-0496">Mitochondrion</keyword>
<dbReference type="STRING" id="284811.Q750S9"/>
<dbReference type="InterPro" id="IPR017081">
    <property type="entry name" value="Ribosomal_mS35"/>
</dbReference>
<dbReference type="GO" id="GO:0005763">
    <property type="term" value="C:mitochondrial small ribosomal subunit"/>
    <property type="evidence" value="ECO:0000318"/>
    <property type="project" value="GO_Central"/>
</dbReference>
<dbReference type="eggNOG" id="KOG3933">
    <property type="taxonomic scope" value="Eukaryota"/>
</dbReference>
<dbReference type="PIRSF" id="PIRSF036995">
    <property type="entry name" value="RSM24"/>
    <property type="match status" value="1"/>
</dbReference>
<gene>
    <name evidence="3" type="ORF">AGOS_AGL140C</name>
</gene>
<dbReference type="InterPro" id="IPR019349">
    <property type="entry name" value="Ribosomal_mS35_mit"/>
</dbReference>
<dbReference type="EMBL" id="AE016820">
    <property type="protein sequence ID" value="AAS54351.1"/>
    <property type="molecule type" value="Genomic_DNA"/>
</dbReference>
<evidence type="ECO:0000313" key="4">
    <source>
        <dbReference type="Proteomes" id="UP000000591"/>
    </source>
</evidence>
<dbReference type="OMA" id="YRQEYKP"/>
<keyword evidence="1" id="KW-0687">Ribonucleoprotein</keyword>
<dbReference type="PANTHER" id="PTHR13490:SF0">
    <property type="entry name" value="SMALL RIBOSOMAL SUBUNIT PROTEIN MS35"/>
    <property type="match status" value="1"/>
</dbReference>
<dbReference type="GeneID" id="4622826"/>
<dbReference type="FunCoup" id="Q750S9">
    <property type="interactions" value="167"/>
</dbReference>
<protein>
    <recommendedName>
        <fullName evidence="1">Small ribosomal subunit protein mS35</fullName>
    </recommendedName>
    <alternativeName>
        <fullName evidence="1">37S ribosomal protein S24, mitochondrial</fullName>
    </alternativeName>
</protein>
<evidence type="ECO:0000259" key="2">
    <source>
        <dbReference type="Pfam" id="PF10213"/>
    </source>
</evidence>
<dbReference type="Proteomes" id="UP000000591">
    <property type="component" value="Chromosome VII"/>
</dbReference>
<dbReference type="RefSeq" id="NP_986527.1">
    <property type="nucleotide sequence ID" value="NM_211589.1"/>
</dbReference>